<keyword evidence="3" id="KW-1185">Reference proteome</keyword>
<feature type="signal peptide" evidence="1">
    <location>
        <begin position="1"/>
        <end position="17"/>
    </location>
</feature>
<dbReference type="PROSITE" id="PS51257">
    <property type="entry name" value="PROKAR_LIPOPROTEIN"/>
    <property type="match status" value="1"/>
</dbReference>
<gene>
    <name evidence="2" type="ORF">TI39_contig450g00004</name>
</gene>
<dbReference type="InterPro" id="IPR023375">
    <property type="entry name" value="ADC_dom_sf"/>
</dbReference>
<sequence length="330" mass="35552">MLFQRALLATAFATVNGALACTNCTNESPEPITLSPAPWTLKGDVYGLFLLPGVGIPLTGNSLPIKTFPPLERQHPGSIAGEYIGKLGMIQVIHYTDSPVGPYDELLIVPGFFSYEDDGQREQAVRVSRIYVSQKYTEWNGRANWNIPKHMARFDWSSAPDGSTTVKIYPFDTSNDPAESSASEKPFFQMTFSPLLPQNLLSNTLGSLFPGGLNLNPSVPFSTDLYPWLGVNATLVQPPIPLGNDIFGGLAEGGPNWKSVIPGQSSKQTTFGTINMDQSGGDGEETGVNAAGDEFFPNFWPGLARINAGIRMLDATITFSGATEMPGVIV</sequence>
<organism evidence="2 3">
    <name type="scientific">Zymoseptoria brevis</name>
    <dbReference type="NCBI Taxonomy" id="1047168"/>
    <lineage>
        <taxon>Eukaryota</taxon>
        <taxon>Fungi</taxon>
        <taxon>Dikarya</taxon>
        <taxon>Ascomycota</taxon>
        <taxon>Pezizomycotina</taxon>
        <taxon>Dothideomycetes</taxon>
        <taxon>Dothideomycetidae</taxon>
        <taxon>Mycosphaerellales</taxon>
        <taxon>Mycosphaerellaceae</taxon>
        <taxon>Zymoseptoria</taxon>
    </lineage>
</organism>
<dbReference type="AlphaFoldDB" id="A0A0F4GL55"/>
<comment type="caution">
    <text evidence="2">The sequence shown here is derived from an EMBL/GenBank/DDBJ whole genome shotgun (WGS) entry which is preliminary data.</text>
</comment>
<dbReference type="Proteomes" id="UP000033647">
    <property type="component" value="Unassembled WGS sequence"/>
</dbReference>
<accession>A0A0F4GL55</accession>
<protein>
    <submittedName>
        <fullName evidence="2">Uncharacterized protein</fullName>
    </submittedName>
</protein>
<dbReference type="Gene3D" id="2.40.400.10">
    <property type="entry name" value="Acetoacetate decarboxylase-like"/>
    <property type="match status" value="1"/>
</dbReference>
<reference evidence="2 3" key="1">
    <citation type="submission" date="2015-03" db="EMBL/GenBank/DDBJ databases">
        <title>RNA-seq based gene annotation and comparative genomics of four Zymoseptoria species reveal species-specific pathogenicity related genes and transposable element activity.</title>
        <authorList>
            <person name="Grandaubert J."/>
            <person name="Bhattacharyya A."/>
            <person name="Stukenbrock E.H."/>
        </authorList>
    </citation>
    <scope>NUCLEOTIDE SEQUENCE [LARGE SCALE GENOMIC DNA]</scope>
    <source>
        <strain evidence="2 3">Zb18110</strain>
    </source>
</reference>
<name>A0A0F4GL55_9PEZI</name>
<dbReference type="OrthoDB" id="9970474at2759"/>
<feature type="chain" id="PRO_5002469002" evidence="1">
    <location>
        <begin position="18"/>
        <end position="330"/>
    </location>
</feature>
<evidence type="ECO:0000313" key="2">
    <source>
        <dbReference type="EMBL" id="KJX97963.1"/>
    </source>
</evidence>
<evidence type="ECO:0000313" key="3">
    <source>
        <dbReference type="Proteomes" id="UP000033647"/>
    </source>
</evidence>
<dbReference type="PANTHER" id="PTHR40518">
    <property type="entry name" value="ACETOACETATE DECARBOXYLASE"/>
    <property type="match status" value="1"/>
</dbReference>
<dbReference type="PANTHER" id="PTHR40518:SF1">
    <property type="entry name" value="ACETOACETATE DECARBOXYLASE"/>
    <property type="match status" value="1"/>
</dbReference>
<dbReference type="SUPFAM" id="SSF160104">
    <property type="entry name" value="Acetoacetate decarboxylase-like"/>
    <property type="match status" value="1"/>
</dbReference>
<dbReference type="EMBL" id="LAFY01000442">
    <property type="protein sequence ID" value="KJX97963.1"/>
    <property type="molecule type" value="Genomic_DNA"/>
</dbReference>
<keyword evidence="1" id="KW-0732">Signal</keyword>
<proteinExistence type="predicted"/>
<evidence type="ECO:0000256" key="1">
    <source>
        <dbReference type="SAM" id="SignalP"/>
    </source>
</evidence>